<sequence>MDGSIETTTSSSAIVERKPQATGGCVGIFFQLFEWNRRLSKNKFFSKKFLPPVRSKQGSKKNGGDEKHSKHRLVADENSGGFPNMKKNRGLTNIDLVRKHEMRAPGLVARLMGLESMPVLQRQKPKIVQVSGYGSNRPEKFVDNECDHEGGVLNAEISGSKQLRPQKLQKTSFNERLPMTPFGDETQPFKNVLLKSRKHHHKLPTPVKSPRNLSKKNASKLIGAATRILEPGLQTSRSKSSLTYPKTLYDSPKRQSVLDKECFGQVPDVLSNQREDSSSVAFKGHQSCPNCGRCMDNLGYRPCVSDQPLVFNLPSSHCAGLSGQESEETKLGEPTFYQELEDKLQGEYPLAAAPFMGYERPCVWHKAEQSSFSGHVSEPWMDDPLSCSSNSKTQNQNQISRLRNSVPSRSNLNSLSRDKISLSDSVTETRNFASLNQSSSRVTRSHSLVVMANGKFVPGRCIENRQNDLVLQGRKRRPVNISRQGEQCPGLSSTANKHTYPCPHSMSGNEIGANVHSDNHQRSKTAPHGLQERRVGSGQGDQTSVPFRFTSPSKQKPGFPALTKRRVQNDSANDDDSSGLNENNLRKRFEKPPPLCGDALGVLLEEKLKELTWQSDDVGGNEAKKTTAMILQELINALTSEIPFQPDKSSVVSKREPSSLGHLPCSKFSTSYQANTGKVKRSVDQLVESDRLSPGSVLEAYSCDTSLSSSQGDTFENLDSLTSINSANTSKQLVANIINNVSEIFRCLNLANCGLKGTKLDHANNVILNAELAIGNVAPTGSVVQRKFSIKHLLVEELETLATVLWMNFGCSLGVEDGKEANQLRTFALDSIIEFLDSRFGRYLNLGTTLSQELPLCLNINTVFSDIVEDVRKWEESSRFVFDDLIEREMSCSVVEWTRFRTERFETALEISRHLLQNLVEEIVMDS</sequence>
<name>A0A2Z7CFQ0_9LAMI</name>
<protein>
    <recommendedName>
        <fullName evidence="6">DUF3741 domain-containing protein</fullName>
    </recommendedName>
</protein>
<dbReference type="Proteomes" id="UP000250235">
    <property type="component" value="Unassembled WGS sequence"/>
</dbReference>
<accession>A0A2Z7CFQ0</accession>
<feature type="region of interest" description="Disordered" evidence="1">
    <location>
        <begin position="505"/>
        <end position="592"/>
    </location>
</feature>
<evidence type="ECO:0000259" key="3">
    <source>
        <dbReference type="Pfam" id="PF14383"/>
    </source>
</evidence>
<dbReference type="PANTHER" id="PTHR21726">
    <property type="entry name" value="PHOSPHATIDYLINOSITOL N-ACETYLGLUCOSAMINYLTRANSFERASE SUBUNIT P DOWN SYNDROME CRITICAL REGION PROTEIN 5 -RELATED"/>
    <property type="match status" value="1"/>
</dbReference>
<evidence type="ECO:0008006" key="6">
    <source>
        <dbReference type="Google" id="ProtNLM"/>
    </source>
</evidence>
<evidence type="ECO:0000256" key="1">
    <source>
        <dbReference type="SAM" id="MobiDB-lite"/>
    </source>
</evidence>
<keyword evidence="5" id="KW-1185">Reference proteome</keyword>
<feature type="compositionally biased region" description="Polar residues" evidence="1">
    <location>
        <begin position="386"/>
        <end position="415"/>
    </location>
</feature>
<dbReference type="Pfam" id="PF14383">
    <property type="entry name" value="VARLMGL"/>
    <property type="match status" value="1"/>
</dbReference>
<feature type="domain" description="DUF4378" evidence="2">
    <location>
        <begin position="789"/>
        <end position="922"/>
    </location>
</feature>
<evidence type="ECO:0000313" key="5">
    <source>
        <dbReference type="Proteomes" id="UP000250235"/>
    </source>
</evidence>
<dbReference type="OrthoDB" id="1928505at2759"/>
<dbReference type="InterPro" id="IPR032795">
    <property type="entry name" value="DUF3741-assoc"/>
</dbReference>
<dbReference type="PANTHER" id="PTHR21726:SF61">
    <property type="entry name" value="DNAA INITIATOR-ASSOCIATING PROTEIN"/>
    <property type="match status" value="1"/>
</dbReference>
<dbReference type="EMBL" id="KQ996070">
    <property type="protein sequence ID" value="KZV45513.1"/>
    <property type="molecule type" value="Genomic_DNA"/>
</dbReference>
<feature type="compositionally biased region" description="Polar residues" evidence="1">
    <location>
        <begin position="540"/>
        <end position="554"/>
    </location>
</feature>
<dbReference type="AlphaFoldDB" id="A0A2Z7CFQ0"/>
<organism evidence="4 5">
    <name type="scientific">Dorcoceras hygrometricum</name>
    <dbReference type="NCBI Taxonomy" id="472368"/>
    <lineage>
        <taxon>Eukaryota</taxon>
        <taxon>Viridiplantae</taxon>
        <taxon>Streptophyta</taxon>
        <taxon>Embryophyta</taxon>
        <taxon>Tracheophyta</taxon>
        <taxon>Spermatophyta</taxon>
        <taxon>Magnoliopsida</taxon>
        <taxon>eudicotyledons</taxon>
        <taxon>Gunneridae</taxon>
        <taxon>Pentapetalae</taxon>
        <taxon>asterids</taxon>
        <taxon>lamiids</taxon>
        <taxon>Lamiales</taxon>
        <taxon>Gesneriaceae</taxon>
        <taxon>Didymocarpoideae</taxon>
        <taxon>Trichosporeae</taxon>
        <taxon>Loxocarpinae</taxon>
        <taxon>Dorcoceras</taxon>
    </lineage>
</organism>
<feature type="domain" description="DUF3741" evidence="3">
    <location>
        <begin position="99"/>
        <end position="119"/>
    </location>
</feature>
<reference evidence="4 5" key="1">
    <citation type="journal article" date="2015" name="Proc. Natl. Acad. Sci. U.S.A.">
        <title>The resurrection genome of Boea hygrometrica: A blueprint for survival of dehydration.</title>
        <authorList>
            <person name="Xiao L."/>
            <person name="Yang G."/>
            <person name="Zhang L."/>
            <person name="Yang X."/>
            <person name="Zhao S."/>
            <person name="Ji Z."/>
            <person name="Zhou Q."/>
            <person name="Hu M."/>
            <person name="Wang Y."/>
            <person name="Chen M."/>
            <person name="Xu Y."/>
            <person name="Jin H."/>
            <person name="Xiao X."/>
            <person name="Hu G."/>
            <person name="Bao F."/>
            <person name="Hu Y."/>
            <person name="Wan P."/>
            <person name="Li L."/>
            <person name="Deng X."/>
            <person name="Kuang T."/>
            <person name="Xiang C."/>
            <person name="Zhu J.K."/>
            <person name="Oliver M.J."/>
            <person name="He Y."/>
        </authorList>
    </citation>
    <scope>NUCLEOTIDE SEQUENCE [LARGE SCALE GENOMIC DNA]</scope>
    <source>
        <strain evidence="5">cv. XS01</strain>
    </source>
</reference>
<feature type="region of interest" description="Disordered" evidence="1">
    <location>
        <begin position="383"/>
        <end position="415"/>
    </location>
</feature>
<evidence type="ECO:0000313" key="4">
    <source>
        <dbReference type="EMBL" id="KZV45513.1"/>
    </source>
</evidence>
<gene>
    <name evidence="4" type="ORF">F511_37347</name>
</gene>
<evidence type="ECO:0000259" key="2">
    <source>
        <dbReference type="Pfam" id="PF14309"/>
    </source>
</evidence>
<dbReference type="InterPro" id="IPR025486">
    <property type="entry name" value="DUF4378"/>
</dbReference>
<feature type="region of interest" description="Disordered" evidence="1">
    <location>
        <begin position="53"/>
        <end position="87"/>
    </location>
</feature>
<proteinExistence type="predicted"/>
<dbReference type="Pfam" id="PF14309">
    <property type="entry name" value="DUF4378"/>
    <property type="match status" value="1"/>
</dbReference>